<keyword evidence="9" id="KW-1185">Reference proteome</keyword>
<evidence type="ECO:0000256" key="2">
    <source>
        <dbReference type="ARBA" id="ARBA00022771"/>
    </source>
</evidence>
<evidence type="ECO:0000256" key="3">
    <source>
        <dbReference type="ARBA" id="ARBA00022801"/>
    </source>
</evidence>
<dbReference type="OrthoDB" id="288987at2759"/>
<reference evidence="8 9" key="1">
    <citation type="journal article" date="2014" name="Nat. Commun.">
        <title>Klebsormidium flaccidum genome reveals primary factors for plant terrestrial adaptation.</title>
        <authorList>
            <person name="Hori K."/>
            <person name="Maruyama F."/>
            <person name="Fujisawa T."/>
            <person name="Togashi T."/>
            <person name="Yamamoto N."/>
            <person name="Seo M."/>
            <person name="Sato S."/>
            <person name="Yamada T."/>
            <person name="Mori H."/>
            <person name="Tajima N."/>
            <person name="Moriyama T."/>
            <person name="Ikeuchi M."/>
            <person name="Watanabe M."/>
            <person name="Wada H."/>
            <person name="Kobayashi K."/>
            <person name="Saito M."/>
            <person name="Masuda T."/>
            <person name="Sasaki-Sekimoto Y."/>
            <person name="Mashiguchi K."/>
            <person name="Awai K."/>
            <person name="Shimojima M."/>
            <person name="Masuda S."/>
            <person name="Iwai M."/>
            <person name="Nobusawa T."/>
            <person name="Narise T."/>
            <person name="Kondo S."/>
            <person name="Saito H."/>
            <person name="Sato R."/>
            <person name="Murakawa M."/>
            <person name="Ihara Y."/>
            <person name="Oshima-Yamada Y."/>
            <person name="Ohtaka K."/>
            <person name="Satoh M."/>
            <person name="Sonobe K."/>
            <person name="Ishii M."/>
            <person name="Ohtani R."/>
            <person name="Kanamori-Sato M."/>
            <person name="Honoki R."/>
            <person name="Miyazaki D."/>
            <person name="Mochizuki H."/>
            <person name="Umetsu J."/>
            <person name="Higashi K."/>
            <person name="Shibata D."/>
            <person name="Kamiya Y."/>
            <person name="Sato N."/>
            <person name="Nakamura Y."/>
            <person name="Tabata S."/>
            <person name="Ida S."/>
            <person name="Kurokawa K."/>
            <person name="Ohta H."/>
        </authorList>
    </citation>
    <scope>NUCLEOTIDE SEQUENCE [LARGE SCALE GENOMIC DNA]</scope>
    <source>
        <strain evidence="8 9">NIES-2285</strain>
    </source>
</reference>
<keyword evidence="3" id="KW-0378">Hydrolase</keyword>
<dbReference type="OMA" id="MIPLEDW"/>
<dbReference type="SMART" id="SM00291">
    <property type="entry name" value="ZnF_ZZ"/>
    <property type="match status" value="1"/>
</dbReference>
<dbReference type="GO" id="GO:0008270">
    <property type="term" value="F:zinc ion binding"/>
    <property type="evidence" value="ECO:0007669"/>
    <property type="project" value="UniProtKB-KW"/>
</dbReference>
<gene>
    <name evidence="8" type="ORF">KFL_001290020</name>
</gene>
<feature type="domain" description="ZZ-type" evidence="7">
    <location>
        <begin position="379"/>
        <end position="438"/>
    </location>
</feature>
<evidence type="ECO:0000259" key="7">
    <source>
        <dbReference type="PROSITE" id="PS50135"/>
    </source>
</evidence>
<evidence type="ECO:0000256" key="1">
    <source>
        <dbReference type="ARBA" id="ARBA00022723"/>
    </source>
</evidence>
<evidence type="ECO:0000313" key="8">
    <source>
        <dbReference type="EMBL" id="GAQ82912.1"/>
    </source>
</evidence>
<evidence type="ECO:0000256" key="5">
    <source>
        <dbReference type="PROSITE-ProRule" id="PRU00228"/>
    </source>
</evidence>
<keyword evidence="4" id="KW-0862">Zinc</keyword>
<dbReference type="PROSITE" id="PS50135">
    <property type="entry name" value="ZF_ZZ_2"/>
    <property type="match status" value="1"/>
</dbReference>
<keyword evidence="1" id="KW-0479">Metal-binding</keyword>
<dbReference type="InterPro" id="IPR043145">
    <property type="entry name" value="Znf_ZZ_sf"/>
</dbReference>
<organism evidence="8 9">
    <name type="scientific">Klebsormidium nitens</name>
    <name type="common">Green alga</name>
    <name type="synonym">Ulothrix nitens</name>
    <dbReference type="NCBI Taxonomy" id="105231"/>
    <lineage>
        <taxon>Eukaryota</taxon>
        <taxon>Viridiplantae</taxon>
        <taxon>Streptophyta</taxon>
        <taxon>Klebsormidiophyceae</taxon>
        <taxon>Klebsormidiales</taxon>
        <taxon>Klebsormidiaceae</taxon>
        <taxon>Klebsormidium</taxon>
    </lineage>
</organism>
<evidence type="ECO:0000256" key="4">
    <source>
        <dbReference type="ARBA" id="ARBA00022833"/>
    </source>
</evidence>
<dbReference type="GO" id="GO:0016787">
    <property type="term" value="F:hydrolase activity"/>
    <property type="evidence" value="ECO:0007669"/>
    <property type="project" value="UniProtKB-KW"/>
</dbReference>
<sequence>MRGAAEEESYENCPICDEKVCTSTIQRHVNAHLDSEVEAGDRELAAKVDLGSPETNYPVNLQQSEEAPKALRRRDESGDRVTCTLGCEQVVPLYEWDSHLIMHQLEAEEIAAEMDRQEQDKRSELAARVAQHGFFAPLQLQHGMSKGESSRGGSEAWRHVSPHAGMTVRGGAETGGGAEAQDPPVAEQRETICRRAPEGIVELLRQALEADCKGNCRAALSGYVDHYESRRRDDLGWGCGWRNIQMLCSNLVEDPEICGAIFGGRGTVPEIPELQKWLEQAWKEGFDVMGADQLGWNVRETQKWIGTTECAALLRSFGLRARIADFRASNVRNKREPRGGDSQAGDRGQSAKRPRTDGAAPAEITGGNQDGDHRDHAVHSGVQCDHCGMNPIRGARFKSTVKDNFDLCEQCKDVADDQEASRGVTRLHLYLKMDTPHVMEDKTESTQKGGGAGSGARTESANAHMRLIEWVWKYFTTGAGAAEDSEAEEAPTNQRRHVIMSNRPPLYFQHEGHSRTIVGIERRRSRPDAPEEAFLLILDPSQRTAEVVEALRQKKGWQRLIKRGVHTLRKPEYQLCFVEPGIATGEELEKLKVLDSVLHQY</sequence>
<dbReference type="InterPro" id="IPR000433">
    <property type="entry name" value="Znf_ZZ"/>
</dbReference>
<feature type="region of interest" description="Disordered" evidence="6">
    <location>
        <begin position="330"/>
        <end position="377"/>
    </location>
</feature>
<dbReference type="Pfam" id="PF07910">
    <property type="entry name" value="Peptidase_C78"/>
    <property type="match status" value="2"/>
</dbReference>
<accession>A0A1Y1HYU7</accession>
<dbReference type="PANTHER" id="PTHR20930:SF0">
    <property type="entry name" value="PROTEIN ILRUN"/>
    <property type="match status" value="1"/>
</dbReference>
<dbReference type="STRING" id="105231.A0A1Y1HYU7"/>
<proteinExistence type="predicted"/>
<dbReference type="SUPFAM" id="SSF57850">
    <property type="entry name" value="RING/U-box"/>
    <property type="match status" value="1"/>
</dbReference>
<dbReference type="InterPro" id="IPR012462">
    <property type="entry name" value="UFSP1/2_DUB_cat"/>
</dbReference>
<dbReference type="Gene3D" id="3.90.70.130">
    <property type="match status" value="2"/>
</dbReference>
<dbReference type="Proteomes" id="UP000054558">
    <property type="component" value="Unassembled WGS sequence"/>
</dbReference>
<name>A0A1Y1HYU7_KLENI</name>
<evidence type="ECO:0000256" key="6">
    <source>
        <dbReference type="SAM" id="MobiDB-lite"/>
    </source>
</evidence>
<feature type="region of interest" description="Disordered" evidence="6">
    <location>
        <begin position="138"/>
        <end position="157"/>
    </location>
</feature>
<dbReference type="AlphaFoldDB" id="A0A1Y1HYU7"/>
<dbReference type="Pfam" id="PF00569">
    <property type="entry name" value="ZZ"/>
    <property type="match status" value="1"/>
</dbReference>
<dbReference type="PANTHER" id="PTHR20930">
    <property type="entry name" value="OVARIAN CARCINOMA ANTIGEN CA125-RELATED"/>
    <property type="match status" value="1"/>
</dbReference>
<evidence type="ECO:0000313" key="9">
    <source>
        <dbReference type="Proteomes" id="UP000054558"/>
    </source>
</evidence>
<dbReference type="Gene3D" id="3.30.60.90">
    <property type="match status" value="1"/>
</dbReference>
<protein>
    <recommendedName>
        <fullName evidence="7">ZZ-type domain-containing protein</fullName>
    </recommendedName>
</protein>
<dbReference type="EMBL" id="DF237078">
    <property type="protein sequence ID" value="GAQ82912.1"/>
    <property type="molecule type" value="Genomic_DNA"/>
</dbReference>
<keyword evidence="2 5" id="KW-0863">Zinc-finger</keyword>